<dbReference type="AlphaFoldDB" id="Q9A5F7"/>
<dbReference type="SMR" id="Q9A5F7"/>
<evidence type="ECO:0000256" key="1">
    <source>
        <dbReference type="ARBA" id="ARBA00022491"/>
    </source>
</evidence>
<name>Q9A5F7_CAUVC</name>
<dbReference type="Gene3D" id="1.10.357.10">
    <property type="entry name" value="Tetracycline Repressor, domain 2"/>
    <property type="match status" value="1"/>
</dbReference>
<dbReference type="GO" id="GO:0003700">
    <property type="term" value="F:DNA-binding transcription factor activity"/>
    <property type="evidence" value="ECO:0007669"/>
    <property type="project" value="TreeGrafter"/>
</dbReference>
<evidence type="ECO:0000256" key="2">
    <source>
        <dbReference type="ARBA" id="ARBA00023015"/>
    </source>
</evidence>
<dbReference type="PANTHER" id="PTHR30055:SF234">
    <property type="entry name" value="HTH-TYPE TRANSCRIPTIONAL REGULATOR BETI"/>
    <property type="match status" value="1"/>
</dbReference>
<evidence type="ECO:0000313" key="8">
    <source>
        <dbReference type="Proteomes" id="UP000001816"/>
    </source>
</evidence>
<evidence type="ECO:0000256" key="3">
    <source>
        <dbReference type="ARBA" id="ARBA00023125"/>
    </source>
</evidence>
<evidence type="ECO:0000313" key="7">
    <source>
        <dbReference type="EMBL" id="AAK24464.1"/>
    </source>
</evidence>
<gene>
    <name evidence="7" type="ordered locus">CC_2493</name>
</gene>
<evidence type="ECO:0000256" key="4">
    <source>
        <dbReference type="ARBA" id="ARBA00023163"/>
    </source>
</evidence>
<dbReference type="InterPro" id="IPR001647">
    <property type="entry name" value="HTH_TetR"/>
</dbReference>
<dbReference type="Pfam" id="PF13977">
    <property type="entry name" value="TetR_C_6"/>
    <property type="match status" value="1"/>
</dbReference>
<reference evidence="7 8" key="1">
    <citation type="journal article" date="2001" name="Proc. Natl. Acad. Sci. U.S.A.">
        <title>Complete genome sequence of Caulobacter crescentus.</title>
        <authorList>
            <person name="Nierman W.C."/>
            <person name="Feldblyum T.V."/>
            <person name="Laub M.T."/>
            <person name="Paulsen I.T."/>
            <person name="Nelson K.E."/>
            <person name="Eisen J.A."/>
            <person name="Heidelberg J.F."/>
            <person name="Alley M.R."/>
            <person name="Ohta N."/>
            <person name="Maddock J.R."/>
            <person name="Potocka I."/>
            <person name="Nelson W.C."/>
            <person name="Newton A."/>
            <person name="Stephens C."/>
            <person name="Phadke N.D."/>
            <person name="Ely B."/>
            <person name="DeBoy R.T."/>
            <person name="Dodson R.J."/>
            <person name="Durkin A.S."/>
            <person name="Gwinn M.L."/>
            <person name="Haft D.H."/>
            <person name="Kolonay J.F."/>
            <person name="Smit J."/>
            <person name="Craven M.B."/>
            <person name="Khouri H."/>
            <person name="Shetty J."/>
            <person name="Berry K."/>
            <person name="Utterback T."/>
            <person name="Tran K."/>
            <person name="Wolf A."/>
            <person name="Vamathevan J."/>
            <person name="Ermolaeva M."/>
            <person name="White O."/>
            <person name="Salzberg S.L."/>
            <person name="Venter J.C."/>
            <person name="Shapiro L."/>
            <person name="Fraser C.M."/>
        </authorList>
    </citation>
    <scope>NUCLEOTIDE SEQUENCE [LARGE SCALE GENOMIC DNA]</scope>
    <source>
        <strain evidence="8">ATCC 19089 / CB15</strain>
    </source>
</reference>
<dbReference type="BioCyc" id="CAULO:CC2493-MONOMER"/>
<dbReference type="STRING" id="190650.CC_2493"/>
<sequence>MLVVQQITKFGKMTSSLKVPERRTQSDRRQQSEAELLRAAAELIAEQGVAAATFENIGARAGYSRGLATQRFGSKQGLIEALIARLQARLQAQMDDRRLDQMNGLEAVLGFVDAFLTTLSQDGELRAYFVMMAGAVGDMSDLRAPFAAAHKEAEQRLEAMIQRGQAEGVIRPDLDADAAALMVGSLLLGVSTQLLIDPGMDLEPIRRTSLVTLRVSFGGKTEALSL</sequence>
<dbReference type="EMBL" id="AE005673">
    <property type="protein sequence ID" value="AAK24464.1"/>
    <property type="molecule type" value="Genomic_DNA"/>
</dbReference>
<protein>
    <submittedName>
        <fullName evidence="7">Transcriptional regulator, TetR family</fullName>
    </submittedName>
</protein>
<evidence type="ECO:0000259" key="6">
    <source>
        <dbReference type="PROSITE" id="PS50977"/>
    </source>
</evidence>
<dbReference type="eggNOG" id="COG1309">
    <property type="taxonomic scope" value="Bacteria"/>
</dbReference>
<accession>Q9A5F7</accession>
<dbReference type="Pfam" id="PF00440">
    <property type="entry name" value="TetR_N"/>
    <property type="match status" value="1"/>
</dbReference>
<proteinExistence type="predicted"/>
<dbReference type="HOGENOM" id="CLU_069356_44_2_5"/>
<dbReference type="PRINTS" id="PR00455">
    <property type="entry name" value="HTHTETR"/>
</dbReference>
<keyword evidence="4" id="KW-0804">Transcription</keyword>
<dbReference type="PATRIC" id="fig|190650.5.peg.2511"/>
<dbReference type="InterPro" id="IPR036271">
    <property type="entry name" value="Tet_transcr_reg_TetR-rel_C_sf"/>
</dbReference>
<keyword evidence="3 5" id="KW-0238">DNA-binding</keyword>
<feature type="domain" description="HTH tetR-type" evidence="6">
    <location>
        <begin position="30"/>
        <end position="90"/>
    </location>
</feature>
<organism evidence="7 8">
    <name type="scientific">Caulobacter vibrioides (strain ATCC 19089 / CIP 103742 / CB 15)</name>
    <name type="common">Caulobacter crescentus</name>
    <dbReference type="NCBI Taxonomy" id="190650"/>
    <lineage>
        <taxon>Bacteria</taxon>
        <taxon>Pseudomonadati</taxon>
        <taxon>Pseudomonadota</taxon>
        <taxon>Alphaproteobacteria</taxon>
        <taxon>Caulobacterales</taxon>
        <taxon>Caulobacteraceae</taxon>
        <taxon>Caulobacter</taxon>
    </lineage>
</organism>
<dbReference type="Proteomes" id="UP000001816">
    <property type="component" value="Chromosome"/>
</dbReference>
<dbReference type="PROSITE" id="PS50977">
    <property type="entry name" value="HTH_TETR_2"/>
    <property type="match status" value="1"/>
</dbReference>
<dbReference type="EnsemblBacteria" id="AAK24464">
    <property type="protein sequence ID" value="AAK24464"/>
    <property type="gene ID" value="CC_2493"/>
</dbReference>
<dbReference type="InterPro" id="IPR039538">
    <property type="entry name" value="BetI_C"/>
</dbReference>
<dbReference type="KEGG" id="ccr:CC_2493"/>
<feature type="DNA-binding region" description="H-T-H motif" evidence="5">
    <location>
        <begin position="53"/>
        <end position="72"/>
    </location>
</feature>
<dbReference type="GO" id="GO:0000976">
    <property type="term" value="F:transcription cis-regulatory region binding"/>
    <property type="evidence" value="ECO:0007669"/>
    <property type="project" value="TreeGrafter"/>
</dbReference>
<evidence type="ECO:0000256" key="5">
    <source>
        <dbReference type="PROSITE-ProRule" id="PRU00335"/>
    </source>
</evidence>
<dbReference type="SUPFAM" id="SSF48498">
    <property type="entry name" value="Tetracyclin repressor-like, C-terminal domain"/>
    <property type="match status" value="1"/>
</dbReference>
<dbReference type="SUPFAM" id="SSF46689">
    <property type="entry name" value="Homeodomain-like"/>
    <property type="match status" value="1"/>
</dbReference>
<keyword evidence="1" id="KW-0678">Repressor</keyword>
<keyword evidence="8" id="KW-1185">Reference proteome</keyword>
<keyword evidence="2" id="KW-0805">Transcription regulation</keyword>
<dbReference type="PIR" id="D87558">
    <property type="entry name" value="D87558"/>
</dbReference>
<dbReference type="InterPro" id="IPR050109">
    <property type="entry name" value="HTH-type_TetR-like_transc_reg"/>
</dbReference>
<dbReference type="InterPro" id="IPR009057">
    <property type="entry name" value="Homeodomain-like_sf"/>
</dbReference>
<dbReference type="PANTHER" id="PTHR30055">
    <property type="entry name" value="HTH-TYPE TRANSCRIPTIONAL REGULATOR RUTR"/>
    <property type="match status" value="1"/>
</dbReference>